<comment type="caution">
    <text evidence="4">The sequence shown here is derived from an EMBL/GenBank/DDBJ whole genome shotgun (WGS) entry which is preliminary data.</text>
</comment>
<evidence type="ECO:0000256" key="3">
    <source>
        <dbReference type="PROSITE-ProRule" id="PRU00708"/>
    </source>
</evidence>
<dbReference type="PANTHER" id="PTHR47939:SF13">
    <property type="entry name" value="OS03G0201400 PROTEIN"/>
    <property type="match status" value="1"/>
</dbReference>
<feature type="repeat" description="PPR" evidence="3">
    <location>
        <begin position="286"/>
        <end position="320"/>
    </location>
</feature>
<dbReference type="Pfam" id="PF13812">
    <property type="entry name" value="PPR_3"/>
    <property type="match status" value="1"/>
</dbReference>
<dbReference type="NCBIfam" id="TIGR00756">
    <property type="entry name" value="PPR"/>
    <property type="match status" value="6"/>
</dbReference>
<dbReference type="Gene3D" id="1.25.40.10">
    <property type="entry name" value="Tetratricopeptide repeat domain"/>
    <property type="match status" value="5"/>
</dbReference>
<dbReference type="InterPro" id="IPR002885">
    <property type="entry name" value="PPR_rpt"/>
</dbReference>
<sequence>MTLCLRASKASATINPTRSIKFGPVIVDPDLFVRVLSSFRTSPRMALRLFRWAESQPGFRRSEFVFCAILEILAQNNLMRSAYWVMERVINANMHRIVDVLIGGCVSSEVSVKILDLLIWVYSKKSMVEQCLSVFDKMIKSRLSPDVKNCNRILRILRDKDLMSKAVEVYRTMGEFGIKPTIVTYNTLLDSYCKGGKVQQGLDLLSEMQRRGCAPNDVTYNVLINGLSKKGEFEQAKGLIGEMLKTGLKVSAYTYNPLIYGYFNKGMLAEALSLQEEMVLKGASPTVATYNSFIYGLCKLGRMSDAMQQLSDMLANNLLPDVVSYNTLIYGKWVLQDGSLSMAQEFFDEMLHEGLELDSYAYATRIVGELKLGDTSRAFSLQEEMLAKGFPPDLIIYNVVVDGLCKLGIWKKHLNCCKRWKGREIFYEMLSKGLTPSVVTYTVLIHGHAGKGRLERAFIYFSEMQEKGLNFFAFPLLLQLAIMELWKKWLLFVALPLVSIRCSNRDHPHDPNKQKLNNIKVHGTSTMPTAKVDLLSQTVGAATALTSVSSIAENGHITKEQLRQNIPTKKQFVDPYRQGLIVEGGVGYSQTVVIRSYEVGPDKTATLESILNFCR</sequence>
<keyword evidence="2" id="KW-0677">Repeat</keyword>
<proteinExistence type="inferred from homology"/>
<dbReference type="InterPro" id="IPR050667">
    <property type="entry name" value="PPR-containing_protein"/>
</dbReference>
<accession>A0A438C126</accession>
<gene>
    <name evidence="4" type="primary">VvCHDh001124_1</name>
    <name evidence="4" type="ORF">CK203_070718</name>
</gene>
<feature type="repeat" description="PPR" evidence="3">
    <location>
        <begin position="181"/>
        <end position="215"/>
    </location>
</feature>
<evidence type="ECO:0000256" key="1">
    <source>
        <dbReference type="ARBA" id="ARBA00007626"/>
    </source>
</evidence>
<feature type="repeat" description="PPR" evidence="3">
    <location>
        <begin position="251"/>
        <end position="285"/>
    </location>
</feature>
<comment type="similarity">
    <text evidence="1">Belongs to the PPR family. P subfamily.</text>
</comment>
<feature type="repeat" description="PPR" evidence="3">
    <location>
        <begin position="321"/>
        <end position="357"/>
    </location>
</feature>
<dbReference type="Pfam" id="PF13041">
    <property type="entry name" value="PPR_2"/>
    <property type="match status" value="3"/>
</dbReference>
<feature type="repeat" description="PPR" evidence="3">
    <location>
        <begin position="437"/>
        <end position="471"/>
    </location>
</feature>
<protein>
    <submittedName>
        <fullName evidence="4">Pentatricopeptide repeat-containing protein, mitochondrial</fullName>
    </submittedName>
</protein>
<dbReference type="Proteomes" id="UP000288805">
    <property type="component" value="Unassembled WGS sequence"/>
</dbReference>
<feature type="repeat" description="PPR" evidence="3">
    <location>
        <begin position="216"/>
        <end position="250"/>
    </location>
</feature>
<feature type="repeat" description="PPR" evidence="3">
    <location>
        <begin position="111"/>
        <end position="145"/>
    </location>
</feature>
<name>A0A438C126_VITVI</name>
<dbReference type="PANTHER" id="PTHR47939">
    <property type="entry name" value="MEMBRANE-ASSOCIATED SALT-INDUCIBLE PROTEIN-LIKE"/>
    <property type="match status" value="1"/>
</dbReference>
<evidence type="ECO:0000313" key="5">
    <source>
        <dbReference type="Proteomes" id="UP000288805"/>
    </source>
</evidence>
<organism evidence="4 5">
    <name type="scientific">Vitis vinifera</name>
    <name type="common">Grape</name>
    <dbReference type="NCBI Taxonomy" id="29760"/>
    <lineage>
        <taxon>Eukaryota</taxon>
        <taxon>Viridiplantae</taxon>
        <taxon>Streptophyta</taxon>
        <taxon>Embryophyta</taxon>
        <taxon>Tracheophyta</taxon>
        <taxon>Spermatophyta</taxon>
        <taxon>Magnoliopsida</taxon>
        <taxon>eudicotyledons</taxon>
        <taxon>Gunneridae</taxon>
        <taxon>Pentapetalae</taxon>
        <taxon>rosids</taxon>
        <taxon>Vitales</taxon>
        <taxon>Vitaceae</taxon>
        <taxon>Viteae</taxon>
        <taxon>Vitis</taxon>
    </lineage>
</organism>
<dbReference type="InterPro" id="IPR011990">
    <property type="entry name" value="TPR-like_helical_dom_sf"/>
</dbReference>
<dbReference type="Pfam" id="PF01535">
    <property type="entry name" value="PPR"/>
    <property type="match status" value="1"/>
</dbReference>
<dbReference type="EMBL" id="QGNW01002582">
    <property type="protein sequence ID" value="RVW16925.1"/>
    <property type="molecule type" value="Genomic_DNA"/>
</dbReference>
<reference evidence="4 5" key="1">
    <citation type="journal article" date="2018" name="PLoS Genet.">
        <title>Population sequencing reveals clonal diversity and ancestral inbreeding in the grapevine cultivar Chardonnay.</title>
        <authorList>
            <person name="Roach M.J."/>
            <person name="Johnson D.L."/>
            <person name="Bohlmann J."/>
            <person name="van Vuuren H.J."/>
            <person name="Jones S.J."/>
            <person name="Pretorius I.S."/>
            <person name="Schmidt S.A."/>
            <person name="Borneman A.R."/>
        </authorList>
    </citation>
    <scope>NUCLEOTIDE SEQUENCE [LARGE SCALE GENOMIC DNA]</scope>
    <source>
        <strain evidence="5">cv. Chardonnay</strain>
        <tissue evidence="4">Leaf</tissue>
    </source>
</reference>
<evidence type="ECO:0000313" key="4">
    <source>
        <dbReference type="EMBL" id="RVW16925.1"/>
    </source>
</evidence>
<evidence type="ECO:0000256" key="2">
    <source>
        <dbReference type="ARBA" id="ARBA00022737"/>
    </source>
</evidence>
<feature type="repeat" description="PPR" evidence="3">
    <location>
        <begin position="358"/>
        <end position="392"/>
    </location>
</feature>
<dbReference type="PROSITE" id="PS51375">
    <property type="entry name" value="PPR"/>
    <property type="match status" value="9"/>
</dbReference>
<dbReference type="AlphaFoldDB" id="A0A438C126"/>
<feature type="repeat" description="PPR" evidence="3">
    <location>
        <begin position="146"/>
        <end position="180"/>
    </location>
</feature>